<keyword evidence="3" id="KW-0158">Chromosome</keyword>
<dbReference type="PANTHER" id="PTHR19306:SF6">
    <property type="entry name" value="STRUCTURAL MAINTENANCE OF CHROMOSOMES PROTEIN 6"/>
    <property type="match status" value="1"/>
</dbReference>
<accession>A0A1B6EBZ8</accession>
<keyword evidence="10" id="KW-0539">Nucleus</keyword>
<feature type="coiled-coil region" evidence="11">
    <location>
        <begin position="67"/>
        <end position="140"/>
    </location>
</feature>
<evidence type="ECO:0000313" key="12">
    <source>
        <dbReference type="EMBL" id="JAS35394.1"/>
    </source>
</evidence>
<feature type="coiled-coil region" evidence="11">
    <location>
        <begin position="431"/>
        <end position="472"/>
    </location>
</feature>
<dbReference type="GO" id="GO:0005634">
    <property type="term" value="C:nucleus"/>
    <property type="evidence" value="ECO:0007669"/>
    <property type="project" value="UniProtKB-SubCell"/>
</dbReference>
<dbReference type="GO" id="GO:0035861">
    <property type="term" value="C:site of double-strand break"/>
    <property type="evidence" value="ECO:0007669"/>
    <property type="project" value="TreeGrafter"/>
</dbReference>
<keyword evidence="5" id="KW-0227">DNA damage</keyword>
<keyword evidence="7 11" id="KW-0175">Coiled coil</keyword>
<dbReference type="GO" id="GO:0003684">
    <property type="term" value="F:damaged DNA binding"/>
    <property type="evidence" value="ECO:0007669"/>
    <property type="project" value="TreeGrafter"/>
</dbReference>
<evidence type="ECO:0000256" key="6">
    <source>
        <dbReference type="ARBA" id="ARBA00022840"/>
    </source>
</evidence>
<gene>
    <name evidence="12" type="ORF">g.1538</name>
</gene>
<protein>
    <submittedName>
        <fullName evidence="12">Uncharacterized protein</fullName>
    </submittedName>
</protein>
<feature type="non-terminal residue" evidence="12">
    <location>
        <position position="1"/>
    </location>
</feature>
<evidence type="ECO:0000256" key="10">
    <source>
        <dbReference type="ARBA" id="ARBA00023242"/>
    </source>
</evidence>
<dbReference type="EMBL" id="GEDC01001904">
    <property type="protein sequence ID" value="JAS35394.1"/>
    <property type="molecule type" value="Transcribed_RNA"/>
</dbReference>
<evidence type="ECO:0000256" key="2">
    <source>
        <dbReference type="ARBA" id="ARBA00004286"/>
    </source>
</evidence>
<organism evidence="12">
    <name type="scientific">Clastoptera arizonana</name>
    <name type="common">Arizona spittle bug</name>
    <dbReference type="NCBI Taxonomy" id="38151"/>
    <lineage>
        <taxon>Eukaryota</taxon>
        <taxon>Metazoa</taxon>
        <taxon>Ecdysozoa</taxon>
        <taxon>Arthropoda</taxon>
        <taxon>Hexapoda</taxon>
        <taxon>Insecta</taxon>
        <taxon>Pterygota</taxon>
        <taxon>Neoptera</taxon>
        <taxon>Paraneoptera</taxon>
        <taxon>Hemiptera</taxon>
        <taxon>Auchenorrhyncha</taxon>
        <taxon>Cercopoidea</taxon>
        <taxon>Clastopteridae</taxon>
        <taxon>Clastoptera</taxon>
    </lineage>
</organism>
<evidence type="ECO:0000256" key="5">
    <source>
        <dbReference type="ARBA" id="ARBA00022763"/>
    </source>
</evidence>
<dbReference type="GO" id="GO:0030915">
    <property type="term" value="C:Smc5-Smc6 complex"/>
    <property type="evidence" value="ECO:0007669"/>
    <property type="project" value="TreeGrafter"/>
</dbReference>
<dbReference type="GO" id="GO:0005524">
    <property type="term" value="F:ATP binding"/>
    <property type="evidence" value="ECO:0007669"/>
    <property type="project" value="UniProtKB-KW"/>
</dbReference>
<evidence type="ECO:0000256" key="9">
    <source>
        <dbReference type="ARBA" id="ARBA00023204"/>
    </source>
</evidence>
<evidence type="ECO:0000256" key="7">
    <source>
        <dbReference type="ARBA" id="ARBA00023054"/>
    </source>
</evidence>
<dbReference type="PANTHER" id="PTHR19306">
    <property type="entry name" value="STRUCTURAL MAINTENANCE OF CHROMOSOMES 5,6 SMC5, SMC6"/>
    <property type="match status" value="1"/>
</dbReference>
<comment type="subcellular location">
    <subcellularLocation>
        <location evidence="2">Chromosome</location>
    </subcellularLocation>
    <subcellularLocation>
        <location evidence="1">Nucleus</location>
    </subcellularLocation>
</comment>
<evidence type="ECO:0000256" key="1">
    <source>
        <dbReference type="ARBA" id="ARBA00004123"/>
    </source>
</evidence>
<keyword evidence="8" id="KW-0233">DNA recombination</keyword>
<evidence type="ECO:0000256" key="3">
    <source>
        <dbReference type="ARBA" id="ARBA00022454"/>
    </source>
</evidence>
<name>A0A1B6EBZ8_9HEMI</name>
<keyword evidence="9" id="KW-0234">DNA repair</keyword>
<evidence type="ECO:0000256" key="8">
    <source>
        <dbReference type="ARBA" id="ARBA00023172"/>
    </source>
</evidence>
<keyword evidence="6" id="KW-0067">ATP-binding</keyword>
<reference evidence="12" key="1">
    <citation type="submission" date="2015-12" db="EMBL/GenBank/DDBJ databases">
        <title>De novo transcriptome assembly of four potential Pierce s Disease insect vectors from Arizona vineyards.</title>
        <authorList>
            <person name="Tassone E.E."/>
        </authorList>
    </citation>
    <scope>NUCLEOTIDE SEQUENCE</scope>
</reference>
<dbReference type="GO" id="GO:0000724">
    <property type="term" value="P:double-strand break repair via homologous recombination"/>
    <property type="evidence" value="ECO:0007669"/>
    <property type="project" value="TreeGrafter"/>
</dbReference>
<evidence type="ECO:0000256" key="11">
    <source>
        <dbReference type="SAM" id="Coils"/>
    </source>
</evidence>
<proteinExistence type="predicted"/>
<dbReference type="GO" id="GO:0003697">
    <property type="term" value="F:single-stranded DNA binding"/>
    <property type="evidence" value="ECO:0007669"/>
    <property type="project" value="TreeGrafter"/>
</dbReference>
<keyword evidence="4" id="KW-0547">Nucleotide-binding</keyword>
<evidence type="ECO:0000256" key="4">
    <source>
        <dbReference type="ARBA" id="ARBA00022741"/>
    </source>
</evidence>
<sequence>FEMKDRKIETKINQFKSELRIVFQQFRSKHDNLKINKIFLSVLESHLKDLKIKESVIRKKVFKNMLLDSEMEIKKEIQKQLNNTKENVADLQIDLKNAILIKRRDLHDLNMKFMEYNIEAEKYLQKKEHIKTKISKLEMENDNSIMFSYEMPEIVAAIKEEKGFHEKPIGPLGAYIKVRDPSWAPAVEFFLGKILLSAFCITYNENDFQLLRNIFNKVCKNQELLYPTVFKQEFSNEVKKDVEATEVKHPTMTSLLRGLEILDPNVANCLIVNKRIQSILMVPTSQETDSLMNNEETIPKNCELAINKEADTYYPFIEKIVHSGSIKRTWILEEEHYKIIRFLKEELFLTYQKYFHFKDLSNQTEEKIKHLDMSIQKLNQDVQKHKIDHFMINLAMENIIDCNKFVPNNFISVFLKLQSITNSICEEEEMIQDKNCHLIKLKEEVDDVKNKIAKLRAKVEKLTLEKSEITEDIHQLNRFIRLRSKKKLFILKTKKKNKIILRTTKSVIQKLILKVNVLKDAAKKVSPQPVLTQR</sequence>
<dbReference type="AlphaFoldDB" id="A0A1B6EBZ8"/>